<feature type="non-terminal residue" evidence="1">
    <location>
        <position position="1"/>
    </location>
</feature>
<reference evidence="1 2" key="1">
    <citation type="submission" date="2014-04" db="EMBL/GenBank/DDBJ databases">
        <authorList>
            <consortium name="DOE Joint Genome Institute"/>
            <person name="Kuo A."/>
            <person name="Kohler A."/>
            <person name="Costa M.D."/>
            <person name="Nagy L.G."/>
            <person name="Floudas D."/>
            <person name="Copeland A."/>
            <person name="Barry K.W."/>
            <person name="Cichocki N."/>
            <person name="Veneault-Fourrey C."/>
            <person name="LaButti K."/>
            <person name="Lindquist E.A."/>
            <person name="Lipzen A."/>
            <person name="Lundell T."/>
            <person name="Morin E."/>
            <person name="Murat C."/>
            <person name="Sun H."/>
            <person name="Tunlid A."/>
            <person name="Henrissat B."/>
            <person name="Grigoriev I.V."/>
            <person name="Hibbett D.S."/>
            <person name="Martin F."/>
            <person name="Nordberg H.P."/>
            <person name="Cantor M.N."/>
            <person name="Hua S.X."/>
        </authorList>
    </citation>
    <scope>NUCLEOTIDE SEQUENCE [LARGE SCALE GENOMIC DNA]</scope>
    <source>
        <strain evidence="1 2">441</strain>
    </source>
</reference>
<dbReference type="Proteomes" id="UP000054018">
    <property type="component" value="Unassembled WGS sequence"/>
</dbReference>
<evidence type="ECO:0000313" key="2">
    <source>
        <dbReference type="Proteomes" id="UP000054018"/>
    </source>
</evidence>
<dbReference type="OrthoDB" id="2686015at2759"/>
<reference evidence="2" key="2">
    <citation type="submission" date="2015-01" db="EMBL/GenBank/DDBJ databases">
        <title>Evolutionary Origins and Diversification of the Mycorrhizal Mutualists.</title>
        <authorList>
            <consortium name="DOE Joint Genome Institute"/>
            <consortium name="Mycorrhizal Genomics Consortium"/>
            <person name="Kohler A."/>
            <person name="Kuo A."/>
            <person name="Nagy L.G."/>
            <person name="Floudas D."/>
            <person name="Copeland A."/>
            <person name="Barry K.W."/>
            <person name="Cichocki N."/>
            <person name="Veneault-Fourrey C."/>
            <person name="LaButti K."/>
            <person name="Lindquist E.A."/>
            <person name="Lipzen A."/>
            <person name="Lundell T."/>
            <person name="Morin E."/>
            <person name="Murat C."/>
            <person name="Riley R."/>
            <person name="Ohm R."/>
            <person name="Sun H."/>
            <person name="Tunlid A."/>
            <person name="Henrissat B."/>
            <person name="Grigoriev I.V."/>
            <person name="Hibbett D.S."/>
            <person name="Martin F."/>
        </authorList>
    </citation>
    <scope>NUCLEOTIDE SEQUENCE [LARGE SCALE GENOMIC DNA]</scope>
    <source>
        <strain evidence="2">441</strain>
    </source>
</reference>
<accession>A0A0C9Y7C1</accession>
<protein>
    <submittedName>
        <fullName evidence="1">Uncharacterized protein</fullName>
    </submittedName>
</protein>
<dbReference type="AlphaFoldDB" id="A0A0C9Y7C1"/>
<organism evidence="1 2">
    <name type="scientific">Pisolithus microcarpus 441</name>
    <dbReference type="NCBI Taxonomy" id="765257"/>
    <lineage>
        <taxon>Eukaryota</taxon>
        <taxon>Fungi</taxon>
        <taxon>Dikarya</taxon>
        <taxon>Basidiomycota</taxon>
        <taxon>Agaricomycotina</taxon>
        <taxon>Agaricomycetes</taxon>
        <taxon>Agaricomycetidae</taxon>
        <taxon>Boletales</taxon>
        <taxon>Sclerodermatineae</taxon>
        <taxon>Pisolithaceae</taxon>
        <taxon>Pisolithus</taxon>
    </lineage>
</organism>
<name>A0A0C9Y7C1_9AGAM</name>
<keyword evidence="2" id="KW-1185">Reference proteome</keyword>
<dbReference type="EMBL" id="KN833763">
    <property type="protein sequence ID" value="KIK20535.1"/>
    <property type="molecule type" value="Genomic_DNA"/>
</dbReference>
<proteinExistence type="predicted"/>
<gene>
    <name evidence="1" type="ORF">PISMIDRAFT_105593</name>
</gene>
<sequence length="88" mass="10112">SDHQISLKQKDLAYEIVNHNTVALQLNCIFLEQAERDLCAVDEHVGHICLTIRQSGHLVASVYAMQESWLGHSKDSRYLVFQVFYFSC</sequence>
<dbReference type="HOGENOM" id="CLU_158796_0_0_1"/>
<evidence type="ECO:0000313" key="1">
    <source>
        <dbReference type="EMBL" id="KIK20535.1"/>
    </source>
</evidence>